<reference evidence="1" key="1">
    <citation type="submission" date="2019-03" db="EMBL/GenBank/DDBJ databases">
        <title>Long read genome sequence of the mycoparasitic Pythium oligandrum ATCC 38472 isolated from sugarbeet rhizosphere.</title>
        <authorList>
            <person name="Gaulin E."/>
        </authorList>
    </citation>
    <scope>NUCLEOTIDE SEQUENCE</scope>
    <source>
        <strain evidence="1">ATCC 38472_TT</strain>
    </source>
</reference>
<accession>A0A8K1CUJ3</accession>
<gene>
    <name evidence="1" type="ORF">Poli38472_002021</name>
</gene>
<protein>
    <submittedName>
        <fullName evidence="1">Uncharacterized protein</fullName>
    </submittedName>
</protein>
<keyword evidence="2" id="KW-1185">Reference proteome</keyword>
<evidence type="ECO:0000313" key="2">
    <source>
        <dbReference type="Proteomes" id="UP000794436"/>
    </source>
</evidence>
<organism evidence="1 2">
    <name type="scientific">Pythium oligandrum</name>
    <name type="common">Mycoparasitic fungus</name>
    <dbReference type="NCBI Taxonomy" id="41045"/>
    <lineage>
        <taxon>Eukaryota</taxon>
        <taxon>Sar</taxon>
        <taxon>Stramenopiles</taxon>
        <taxon>Oomycota</taxon>
        <taxon>Peronosporomycetes</taxon>
        <taxon>Pythiales</taxon>
        <taxon>Pythiaceae</taxon>
        <taxon>Pythium</taxon>
    </lineage>
</organism>
<name>A0A8K1CUJ3_PYTOL</name>
<dbReference type="AlphaFoldDB" id="A0A8K1CUJ3"/>
<dbReference type="OrthoDB" id="126305at2759"/>
<comment type="caution">
    <text evidence="1">The sequence shown here is derived from an EMBL/GenBank/DDBJ whole genome shotgun (WGS) entry which is preliminary data.</text>
</comment>
<dbReference type="Proteomes" id="UP000794436">
    <property type="component" value="Unassembled WGS sequence"/>
</dbReference>
<sequence length="352" mass="40930">MPNEAAKLMEVNAKNMIALHFRRRLHQYIRFRYAPEGKLEMKHKDAKRLVDSCFRVKTEPVLDEDGQPAGRTTPVWTEWDDTSDPVEKELRKWLGIVPWHFSIRANSGHFVRKLSDMLSWMEKFVEKHPSQKGARVYSLLPVATSFQAAYVKINGSTLHGIFARLLKKHPNVEEYLRDELNIVPTNKITSESQWPFTRTIFQMHRSEILRQMFDVAQFETKNRKFADELKTNGYAVSVTMTRPLTTTSVTVVNTKEHPSKKELKEIKEMDKFRMNSPKLKSHKIVLKCTRNVLRYTNSGCKANFWNRDVNASLNMLELLRSGLNGKHGTSRVRAFHAWSTIVEEKKIGWKAS</sequence>
<dbReference type="EMBL" id="SPLM01000001">
    <property type="protein sequence ID" value="TMW69865.1"/>
    <property type="molecule type" value="Genomic_DNA"/>
</dbReference>
<proteinExistence type="predicted"/>
<evidence type="ECO:0000313" key="1">
    <source>
        <dbReference type="EMBL" id="TMW69865.1"/>
    </source>
</evidence>